<accession>A0A7D5UU23</accession>
<dbReference type="AlphaFoldDB" id="A0A7D5UU23"/>
<reference evidence="2 3" key="1">
    <citation type="submission" date="2020-07" db="EMBL/GenBank/DDBJ databases">
        <title>Telomere length de novo assembly of all 7 chromosomes of the fungus, Metarhizium brunneum, using a novel assembly pipeline.</title>
        <authorList>
            <person name="Saud z."/>
            <person name="Kortsinoglou A."/>
            <person name="Kouvelis V.N."/>
            <person name="Butt T.M."/>
        </authorList>
    </citation>
    <scope>NUCLEOTIDE SEQUENCE [LARGE SCALE GENOMIC DNA]</scope>
    <source>
        <strain evidence="2 3">4556</strain>
    </source>
</reference>
<name>A0A7D5UU23_9HYPO</name>
<sequence length="56" mass="5859">MKHMTAVVALAAVAIAAPVEVEKRDGECPDTATIAYCPYPDGGIINVNIGDCEQIL</sequence>
<feature type="signal peptide" evidence="1">
    <location>
        <begin position="1"/>
        <end position="16"/>
    </location>
</feature>
<feature type="chain" id="PRO_5028970891" evidence="1">
    <location>
        <begin position="17"/>
        <end position="56"/>
    </location>
</feature>
<proteinExistence type="predicted"/>
<dbReference type="KEGG" id="mbrn:26244000"/>
<dbReference type="OrthoDB" id="8115477at2759"/>
<keyword evidence="1" id="KW-0732">Signal</keyword>
<evidence type="ECO:0000256" key="1">
    <source>
        <dbReference type="SAM" id="SignalP"/>
    </source>
</evidence>
<gene>
    <name evidence="2" type="ORF">G6M90_00g032680</name>
</gene>
<dbReference type="Proteomes" id="UP000510686">
    <property type="component" value="Chromosome 2"/>
</dbReference>
<keyword evidence="3" id="KW-1185">Reference proteome</keyword>
<dbReference type="GeneID" id="26244000"/>
<evidence type="ECO:0000313" key="2">
    <source>
        <dbReference type="EMBL" id="QLI66818.1"/>
    </source>
</evidence>
<evidence type="ECO:0000313" key="3">
    <source>
        <dbReference type="Proteomes" id="UP000510686"/>
    </source>
</evidence>
<dbReference type="RefSeq" id="XP_014543199.1">
    <property type="nucleotide sequence ID" value="XM_014687713.1"/>
</dbReference>
<protein>
    <submittedName>
        <fullName evidence="2">Uncharacterized protein</fullName>
    </submittedName>
</protein>
<dbReference type="EMBL" id="CP058933">
    <property type="protein sequence ID" value="QLI66818.1"/>
    <property type="molecule type" value="Genomic_DNA"/>
</dbReference>
<organism evidence="2 3">
    <name type="scientific">Metarhizium brunneum</name>
    <dbReference type="NCBI Taxonomy" id="500148"/>
    <lineage>
        <taxon>Eukaryota</taxon>
        <taxon>Fungi</taxon>
        <taxon>Dikarya</taxon>
        <taxon>Ascomycota</taxon>
        <taxon>Pezizomycotina</taxon>
        <taxon>Sordariomycetes</taxon>
        <taxon>Hypocreomycetidae</taxon>
        <taxon>Hypocreales</taxon>
        <taxon>Clavicipitaceae</taxon>
        <taxon>Metarhizium</taxon>
    </lineage>
</organism>